<organism evidence="3 4">
    <name type="scientific">Arctia plantaginis</name>
    <name type="common">Wood tiger moth</name>
    <name type="synonym">Phalaena plantaginis</name>
    <dbReference type="NCBI Taxonomy" id="874455"/>
    <lineage>
        <taxon>Eukaryota</taxon>
        <taxon>Metazoa</taxon>
        <taxon>Ecdysozoa</taxon>
        <taxon>Arthropoda</taxon>
        <taxon>Hexapoda</taxon>
        <taxon>Insecta</taxon>
        <taxon>Pterygota</taxon>
        <taxon>Neoptera</taxon>
        <taxon>Endopterygota</taxon>
        <taxon>Lepidoptera</taxon>
        <taxon>Glossata</taxon>
        <taxon>Ditrysia</taxon>
        <taxon>Noctuoidea</taxon>
        <taxon>Erebidae</taxon>
        <taxon>Arctiinae</taxon>
        <taxon>Arctia</taxon>
    </lineage>
</organism>
<proteinExistence type="predicted"/>
<dbReference type="EMBL" id="CADEBD010000309">
    <property type="protein sequence ID" value="CAB3241236.1"/>
    <property type="molecule type" value="Genomic_DNA"/>
</dbReference>
<name>A0A8S1BB79_ARCPL</name>
<dbReference type="Proteomes" id="UP000494106">
    <property type="component" value="Unassembled WGS sequence"/>
</dbReference>
<evidence type="ECO:0000256" key="1">
    <source>
        <dbReference type="SAM" id="Phobius"/>
    </source>
</evidence>
<reference evidence="4 5" key="1">
    <citation type="submission" date="2020-04" db="EMBL/GenBank/DDBJ databases">
        <authorList>
            <person name="Wallbank WR R."/>
            <person name="Pardo Diaz C."/>
            <person name="Kozak K."/>
            <person name="Martin S."/>
            <person name="Jiggins C."/>
            <person name="Moest M."/>
            <person name="Warren A I."/>
            <person name="Byers J.R.P. K."/>
            <person name="Montejo-Kovacevich G."/>
            <person name="Yen C E."/>
        </authorList>
    </citation>
    <scope>NUCLEOTIDE SEQUENCE [LARGE SCALE GENOMIC DNA]</scope>
</reference>
<dbReference type="EMBL" id="CADEBC010000586">
    <property type="protein sequence ID" value="CAB3256197.1"/>
    <property type="molecule type" value="Genomic_DNA"/>
</dbReference>
<evidence type="ECO:0000313" key="4">
    <source>
        <dbReference type="Proteomes" id="UP000494106"/>
    </source>
</evidence>
<evidence type="ECO:0000313" key="3">
    <source>
        <dbReference type="EMBL" id="CAB3256197.1"/>
    </source>
</evidence>
<gene>
    <name evidence="3" type="ORF">APLA_LOCUS15231</name>
    <name evidence="2" type="ORF">APLA_LOCUS9510</name>
</gene>
<dbReference type="AlphaFoldDB" id="A0A8S1BB79"/>
<sequence>MVPHYSWTDERVRVQRSLHTTLYYAGQVFDDIAYDLDRDYQLQKQQKLLWRRGHSFNVAPTQSVRERTVMDVARTWLRTHEDAQVMLASVLVVIGLWWLVRTVLALILNLICPLMVVILAVVCVPQLRAPLLGQNYPVLANLLRNILLKMAENLKV</sequence>
<keyword evidence="1" id="KW-0472">Membrane</keyword>
<comment type="caution">
    <text evidence="3">The sequence shown here is derived from an EMBL/GenBank/DDBJ whole genome shotgun (WGS) entry which is preliminary data.</text>
</comment>
<keyword evidence="1" id="KW-0812">Transmembrane</keyword>
<keyword evidence="1" id="KW-1133">Transmembrane helix</keyword>
<keyword evidence="4" id="KW-1185">Reference proteome</keyword>
<feature type="transmembrane region" description="Helical" evidence="1">
    <location>
        <begin position="83"/>
        <end position="100"/>
    </location>
</feature>
<evidence type="ECO:0000313" key="5">
    <source>
        <dbReference type="Proteomes" id="UP000494256"/>
    </source>
</evidence>
<feature type="transmembrane region" description="Helical" evidence="1">
    <location>
        <begin position="106"/>
        <end position="124"/>
    </location>
</feature>
<dbReference type="Proteomes" id="UP000494256">
    <property type="component" value="Unassembled WGS sequence"/>
</dbReference>
<dbReference type="OrthoDB" id="7477067at2759"/>
<accession>A0A8S1BB79</accession>
<protein>
    <submittedName>
        <fullName evidence="3">Uncharacterized protein</fullName>
    </submittedName>
</protein>
<evidence type="ECO:0000313" key="2">
    <source>
        <dbReference type="EMBL" id="CAB3241236.1"/>
    </source>
</evidence>